<dbReference type="InterPro" id="IPR036397">
    <property type="entry name" value="RNaseH_sf"/>
</dbReference>
<accession>A0A665UKH8</accession>
<dbReference type="OrthoDB" id="10250935at2759"/>
<comment type="catalytic activity">
    <reaction evidence="1">
        <text>Exonucleolytic cleavage in the 3'- to 5'-direction to yield nucleoside 5'-phosphates.</text>
        <dbReference type="EC" id="3.1.11.2"/>
    </reaction>
</comment>
<evidence type="ECO:0000256" key="1">
    <source>
        <dbReference type="ARBA" id="ARBA00000493"/>
    </source>
</evidence>
<dbReference type="CDD" id="cd06127">
    <property type="entry name" value="DEDDh"/>
    <property type="match status" value="1"/>
</dbReference>
<dbReference type="OMA" id="KVWRPDQ"/>
<dbReference type="GO" id="GO:0003676">
    <property type="term" value="F:nucleic acid binding"/>
    <property type="evidence" value="ECO:0007669"/>
    <property type="project" value="InterPro"/>
</dbReference>
<dbReference type="GeneID" id="115056843"/>
<dbReference type="GO" id="GO:0046872">
    <property type="term" value="F:metal ion binding"/>
    <property type="evidence" value="ECO:0007669"/>
    <property type="project" value="UniProtKB-KW"/>
</dbReference>
<dbReference type="Ensembl" id="ENSENLT00000020915.1">
    <property type="protein sequence ID" value="ENSENLP00000020193.1"/>
    <property type="gene ID" value="ENSENLG00000009222.1"/>
</dbReference>
<comment type="similarity">
    <text evidence="9">Belongs to the exonuclease superfamily. TREX family.</text>
</comment>
<dbReference type="GO" id="GO:0005737">
    <property type="term" value="C:cytoplasm"/>
    <property type="evidence" value="ECO:0007669"/>
    <property type="project" value="TreeGrafter"/>
</dbReference>
<evidence type="ECO:0000256" key="8">
    <source>
        <dbReference type="ARBA" id="ARBA00022842"/>
    </source>
</evidence>
<keyword evidence="6" id="KW-0378">Hydrolase</keyword>
<comment type="cofactor">
    <cofactor evidence="2">
        <name>Mg(2+)</name>
        <dbReference type="ChEBI" id="CHEBI:18420"/>
    </cofactor>
</comment>
<reference evidence="11" key="2">
    <citation type="submission" date="2025-08" db="UniProtKB">
        <authorList>
            <consortium name="Ensembl"/>
        </authorList>
    </citation>
    <scope>IDENTIFICATION</scope>
</reference>
<dbReference type="Gene3D" id="3.30.420.10">
    <property type="entry name" value="Ribonuclease H-like superfamily/Ribonuclease H"/>
    <property type="match status" value="1"/>
</dbReference>
<dbReference type="EC" id="3.1.11.2" evidence="3"/>
<sequence>MSDNKTIVFFDLETTGLDTDVCDIIQLSAVCGERVFDVYTLPHCALTESAKKVTGFTVSEQGLFLRGVPVATTPLIEALSSFLAFLRTFRQPVLLAAHNAKRFDAPVLNRVLQQCSLRQEFQQVVSGFVDTFLLSKNLFRLTSYSQENMVRRFLGKTYSAHNALEDARMLQELFKKWRPNTWNVSRCTFRTNLMFF</sequence>
<evidence type="ECO:0000256" key="5">
    <source>
        <dbReference type="ARBA" id="ARBA00022723"/>
    </source>
</evidence>
<dbReference type="InterPro" id="IPR040393">
    <property type="entry name" value="TREX1/2"/>
</dbReference>
<evidence type="ECO:0000313" key="11">
    <source>
        <dbReference type="Ensembl" id="ENSENLP00000020193.1"/>
    </source>
</evidence>
<evidence type="ECO:0000256" key="3">
    <source>
        <dbReference type="ARBA" id="ARBA00012115"/>
    </source>
</evidence>
<evidence type="ECO:0000259" key="10">
    <source>
        <dbReference type="SMART" id="SM00479"/>
    </source>
</evidence>
<evidence type="ECO:0000256" key="4">
    <source>
        <dbReference type="ARBA" id="ARBA00022722"/>
    </source>
</evidence>
<dbReference type="InParanoid" id="A0A665UKH8"/>
<dbReference type="PANTHER" id="PTHR13058:SF22">
    <property type="entry name" value="EXODEOXYRIBONUCLEASE III"/>
    <property type="match status" value="1"/>
</dbReference>
<dbReference type="InterPro" id="IPR013520">
    <property type="entry name" value="Ribonucl_H"/>
</dbReference>
<evidence type="ECO:0000313" key="12">
    <source>
        <dbReference type="Proteomes" id="UP000472264"/>
    </source>
</evidence>
<proteinExistence type="inferred from homology"/>
<feature type="domain" description="Exonuclease" evidence="10">
    <location>
        <begin position="6"/>
        <end position="183"/>
    </location>
</feature>
<evidence type="ECO:0000256" key="2">
    <source>
        <dbReference type="ARBA" id="ARBA00001946"/>
    </source>
</evidence>
<dbReference type="AlphaFoldDB" id="A0A665UKH8"/>
<dbReference type="SMART" id="SM00479">
    <property type="entry name" value="EXOIII"/>
    <property type="match status" value="1"/>
</dbReference>
<dbReference type="Proteomes" id="UP000472264">
    <property type="component" value="Chromosome 16"/>
</dbReference>
<dbReference type="FunCoup" id="A0A665UKH8">
    <property type="interactions" value="35"/>
</dbReference>
<keyword evidence="4" id="KW-0540">Nuclease</keyword>
<dbReference type="PANTHER" id="PTHR13058">
    <property type="entry name" value="THREE PRIME REPAIR EXONUCLEASE 1, 2"/>
    <property type="match status" value="1"/>
</dbReference>
<dbReference type="GO" id="GO:0006308">
    <property type="term" value="P:DNA catabolic process"/>
    <property type="evidence" value="ECO:0007669"/>
    <property type="project" value="TreeGrafter"/>
</dbReference>
<gene>
    <name evidence="11" type="primary">LOC115056843</name>
</gene>
<organism evidence="11 12">
    <name type="scientific">Echeneis naucrates</name>
    <name type="common">Live sharksucker</name>
    <dbReference type="NCBI Taxonomy" id="173247"/>
    <lineage>
        <taxon>Eukaryota</taxon>
        <taxon>Metazoa</taxon>
        <taxon>Chordata</taxon>
        <taxon>Craniata</taxon>
        <taxon>Vertebrata</taxon>
        <taxon>Euteleostomi</taxon>
        <taxon>Actinopterygii</taxon>
        <taxon>Neopterygii</taxon>
        <taxon>Teleostei</taxon>
        <taxon>Neoteleostei</taxon>
        <taxon>Acanthomorphata</taxon>
        <taxon>Carangaria</taxon>
        <taxon>Carangiformes</taxon>
        <taxon>Echeneidae</taxon>
        <taxon>Echeneis</taxon>
    </lineage>
</organism>
<dbReference type="InterPro" id="IPR012337">
    <property type="entry name" value="RNaseH-like_sf"/>
</dbReference>
<protein>
    <recommendedName>
        <fullName evidence="3">exodeoxyribonuclease III</fullName>
        <ecNumber evidence="3">3.1.11.2</ecNumber>
    </recommendedName>
</protein>
<keyword evidence="7" id="KW-0269">Exonuclease</keyword>
<keyword evidence="5" id="KW-0479">Metal-binding</keyword>
<dbReference type="FunFam" id="3.30.420.10:FF:000247">
    <property type="entry name" value="Si:ch1073-296i8.2"/>
    <property type="match status" value="1"/>
</dbReference>
<dbReference type="SUPFAM" id="SSF53098">
    <property type="entry name" value="Ribonuclease H-like"/>
    <property type="match status" value="1"/>
</dbReference>
<dbReference type="RefSeq" id="XP_029379450.1">
    <property type="nucleotide sequence ID" value="XM_029523590.1"/>
</dbReference>
<evidence type="ECO:0000256" key="6">
    <source>
        <dbReference type="ARBA" id="ARBA00022801"/>
    </source>
</evidence>
<name>A0A665UKH8_ECHNA</name>
<dbReference type="Pfam" id="PF00929">
    <property type="entry name" value="RNase_T"/>
    <property type="match status" value="1"/>
</dbReference>
<evidence type="ECO:0000256" key="7">
    <source>
        <dbReference type="ARBA" id="ARBA00022839"/>
    </source>
</evidence>
<evidence type="ECO:0000256" key="9">
    <source>
        <dbReference type="ARBA" id="ARBA00025769"/>
    </source>
</evidence>
<keyword evidence="12" id="KW-1185">Reference proteome</keyword>
<reference evidence="11" key="3">
    <citation type="submission" date="2025-09" db="UniProtKB">
        <authorList>
            <consortium name="Ensembl"/>
        </authorList>
    </citation>
    <scope>IDENTIFICATION</scope>
</reference>
<keyword evidence="8" id="KW-0460">Magnesium</keyword>
<dbReference type="GO" id="GO:0008311">
    <property type="term" value="F:double-stranded DNA 3'-5' DNA exonuclease activity"/>
    <property type="evidence" value="ECO:0007669"/>
    <property type="project" value="UniProtKB-EC"/>
</dbReference>
<reference evidence="11" key="1">
    <citation type="submission" date="2021-04" db="EMBL/GenBank/DDBJ databases">
        <authorList>
            <consortium name="Wellcome Sanger Institute Data Sharing"/>
        </authorList>
    </citation>
    <scope>NUCLEOTIDE SEQUENCE [LARGE SCALE GENOMIC DNA]</scope>
</reference>